<dbReference type="AlphaFoldDB" id="A0A9N8ZCV7"/>
<feature type="compositionally biased region" description="Basic and acidic residues" evidence="1">
    <location>
        <begin position="57"/>
        <end position="87"/>
    </location>
</feature>
<proteinExistence type="predicted"/>
<accession>A0A9N8ZCV7</accession>
<evidence type="ECO:0000313" key="2">
    <source>
        <dbReference type="EMBL" id="CAG8481087.1"/>
    </source>
</evidence>
<reference evidence="2" key="1">
    <citation type="submission" date="2021-06" db="EMBL/GenBank/DDBJ databases">
        <authorList>
            <person name="Kallberg Y."/>
            <person name="Tangrot J."/>
            <person name="Rosling A."/>
        </authorList>
    </citation>
    <scope>NUCLEOTIDE SEQUENCE</scope>
    <source>
        <strain evidence="2">MA453B</strain>
    </source>
</reference>
<sequence>MTLRTADLVCGYKESCVDGKCCPKNGPVENGGKNKTSGPVEKGGRNKTNETSGPVEKGGKNEKSGQSEKAKIVDMDQVKRVDQVRKK</sequence>
<dbReference type="EMBL" id="CAJVPY010000575">
    <property type="protein sequence ID" value="CAG8481087.1"/>
    <property type="molecule type" value="Genomic_DNA"/>
</dbReference>
<protein>
    <submittedName>
        <fullName evidence="2">15506_t:CDS:1</fullName>
    </submittedName>
</protein>
<feature type="region of interest" description="Disordered" evidence="1">
    <location>
        <begin position="22"/>
        <end position="87"/>
    </location>
</feature>
<name>A0A9N8ZCV7_9GLOM</name>
<keyword evidence="3" id="KW-1185">Reference proteome</keyword>
<gene>
    <name evidence="2" type="ORF">DERYTH_LOCUS1927</name>
</gene>
<dbReference type="Proteomes" id="UP000789405">
    <property type="component" value="Unassembled WGS sequence"/>
</dbReference>
<evidence type="ECO:0000256" key="1">
    <source>
        <dbReference type="SAM" id="MobiDB-lite"/>
    </source>
</evidence>
<dbReference type="OrthoDB" id="10593866at2759"/>
<evidence type="ECO:0000313" key="3">
    <source>
        <dbReference type="Proteomes" id="UP000789405"/>
    </source>
</evidence>
<organism evidence="2 3">
    <name type="scientific">Dentiscutata erythropus</name>
    <dbReference type="NCBI Taxonomy" id="1348616"/>
    <lineage>
        <taxon>Eukaryota</taxon>
        <taxon>Fungi</taxon>
        <taxon>Fungi incertae sedis</taxon>
        <taxon>Mucoromycota</taxon>
        <taxon>Glomeromycotina</taxon>
        <taxon>Glomeromycetes</taxon>
        <taxon>Diversisporales</taxon>
        <taxon>Gigasporaceae</taxon>
        <taxon>Dentiscutata</taxon>
    </lineage>
</organism>
<comment type="caution">
    <text evidence="2">The sequence shown here is derived from an EMBL/GenBank/DDBJ whole genome shotgun (WGS) entry which is preliminary data.</text>
</comment>